<dbReference type="EMBL" id="CP011801">
    <property type="protein sequence ID" value="ALA59550.1"/>
    <property type="molecule type" value="Genomic_DNA"/>
</dbReference>
<keyword evidence="2" id="KW-0547">Nucleotide-binding</keyword>
<protein>
    <submittedName>
        <fullName evidence="2">Putative DNA/RNA helicase, superfamily II, SNF2 family</fullName>
    </submittedName>
</protein>
<dbReference type="InterPro" id="IPR001650">
    <property type="entry name" value="Helicase_C-like"/>
</dbReference>
<evidence type="ECO:0000313" key="2">
    <source>
        <dbReference type="EMBL" id="ALA59550.1"/>
    </source>
</evidence>
<dbReference type="Proteomes" id="UP000069205">
    <property type="component" value="Chromosome"/>
</dbReference>
<dbReference type="KEGG" id="nmv:NITMOv2_3151"/>
<dbReference type="InterPro" id="IPR014001">
    <property type="entry name" value="Helicase_ATP-bd"/>
</dbReference>
<keyword evidence="2" id="KW-0378">Hydrolase</keyword>
<proteinExistence type="predicted"/>
<name>A0A0K2GF13_NITMO</name>
<sequence>MDTRQVPITAFIETFSASLCESAASQLRPIFRPEHRITAQPILNQLKEPLWPPQADVATATALVLQQHRGALIVGEMATGKTRTAVGACLIHGSQRVLVMAPPHLLRKWEREIKRILPDAPVHQLKSLSSIDRIARTPLPNHLPLFAIISREKAKLSYATKPALVHRRWKGEHGSVDLFCCPHCGDQVRDADDTPLTPETLPAKSKCRACGSPLYDFDPSGPRRYALADYICKQHPTVFDTFVVDEIHELKGKATAQGIAFANLMKVADRVIGLTGTLSNGRSTSLFYLLWRLIPSLKSAYRFHDESRWVDVYGIRETRTTCIDADQVVERGTQSKRKVYVTVVERPGISPRLIPHLVDKACFLRMEDLDLALPPYEEHVQTCELEGPLKQQYEQLFKAAKPLIREARKSRDGHLLSTVVQALVAYPDRCTTQERITNKFGEVKFTLPALPESVRYPKERLLLQHIEDNVNRHRRVLVYCTHTGTRDITPRLHRILKQAGFRMAVLTAAVQAERREEWIEDRVKAGLDVLICNPRLVQTGLDLLDFPSLRFFESDYNILTVRQAARRSWRPGQQQPVDVRPLIYAGTAQEQAWSLIASGIKASLYTEGDITSHAMAAFNQEDDITIGLIRFILDQNPQLLSAEQAFRDLARAYKDQRELIGESSPQRPLHLVTASAAGDQGVTMPTAEPAPVLLLELSQQLGLFAA</sequence>
<feature type="domain" description="Helicase ATP-binding" evidence="1">
    <location>
        <begin position="62"/>
        <end position="296"/>
    </location>
</feature>
<dbReference type="InterPro" id="IPR027417">
    <property type="entry name" value="P-loop_NTPase"/>
</dbReference>
<gene>
    <name evidence="2" type="ORF">NITMOv2_3151</name>
</gene>
<dbReference type="PANTHER" id="PTHR10799">
    <property type="entry name" value="SNF2/RAD54 HELICASE FAMILY"/>
    <property type="match status" value="1"/>
</dbReference>
<dbReference type="OrthoDB" id="9760715at2"/>
<keyword evidence="3" id="KW-1185">Reference proteome</keyword>
<dbReference type="GO" id="GO:0004386">
    <property type="term" value="F:helicase activity"/>
    <property type="evidence" value="ECO:0007669"/>
    <property type="project" value="UniProtKB-KW"/>
</dbReference>
<dbReference type="PROSITE" id="PS51192">
    <property type="entry name" value="HELICASE_ATP_BIND_1"/>
    <property type="match status" value="1"/>
</dbReference>
<dbReference type="RefSeq" id="WP_053380541.1">
    <property type="nucleotide sequence ID" value="NZ_CP011801.1"/>
</dbReference>
<dbReference type="PATRIC" id="fig|42253.5.peg.3104"/>
<keyword evidence="2" id="KW-0347">Helicase</keyword>
<dbReference type="STRING" id="42253.NITMOv2_3151"/>
<dbReference type="SMART" id="SM00487">
    <property type="entry name" value="DEXDc"/>
    <property type="match status" value="1"/>
</dbReference>
<dbReference type="Gene3D" id="3.40.50.300">
    <property type="entry name" value="P-loop containing nucleotide triphosphate hydrolases"/>
    <property type="match status" value="2"/>
</dbReference>
<accession>A0A0K2GF13</accession>
<dbReference type="SUPFAM" id="SSF52540">
    <property type="entry name" value="P-loop containing nucleoside triphosphate hydrolases"/>
    <property type="match status" value="2"/>
</dbReference>
<dbReference type="AlphaFoldDB" id="A0A0K2GF13"/>
<organism evidence="2 3">
    <name type="scientific">Nitrospira moscoviensis</name>
    <dbReference type="NCBI Taxonomy" id="42253"/>
    <lineage>
        <taxon>Bacteria</taxon>
        <taxon>Pseudomonadati</taxon>
        <taxon>Nitrospirota</taxon>
        <taxon>Nitrospiria</taxon>
        <taxon>Nitrospirales</taxon>
        <taxon>Nitrospiraceae</taxon>
        <taxon>Nitrospira</taxon>
    </lineage>
</organism>
<dbReference type="Pfam" id="PF00271">
    <property type="entry name" value="Helicase_C"/>
    <property type="match status" value="1"/>
</dbReference>
<evidence type="ECO:0000259" key="1">
    <source>
        <dbReference type="PROSITE" id="PS51192"/>
    </source>
</evidence>
<keyword evidence="2" id="KW-0067">ATP-binding</keyword>
<reference evidence="2 3" key="1">
    <citation type="journal article" date="2015" name="Proc. Natl. Acad. Sci. U.S.A.">
        <title>Expanded metabolic versatility of ubiquitous nitrite-oxidizing bacteria from the genus Nitrospira.</title>
        <authorList>
            <person name="Koch H."/>
            <person name="Lucker S."/>
            <person name="Albertsen M."/>
            <person name="Kitzinger K."/>
            <person name="Herbold C."/>
            <person name="Spieck E."/>
            <person name="Nielsen P.H."/>
            <person name="Wagner M."/>
            <person name="Daims H."/>
        </authorList>
    </citation>
    <scope>NUCLEOTIDE SEQUENCE [LARGE SCALE GENOMIC DNA]</scope>
    <source>
        <strain evidence="2 3">NSP M-1</strain>
    </source>
</reference>
<evidence type="ECO:0000313" key="3">
    <source>
        <dbReference type="Proteomes" id="UP000069205"/>
    </source>
</evidence>